<dbReference type="Proteomes" id="UP000033448">
    <property type="component" value="Unassembled WGS sequence"/>
</dbReference>
<dbReference type="InterPro" id="IPR046913">
    <property type="entry name" value="ABC-3C_CTD7"/>
</dbReference>
<comment type="caution">
    <text evidence="2">The sequence shown here is derived from an EMBL/GenBank/DDBJ whole genome shotgun (WGS) entry which is preliminary data.</text>
</comment>
<name>A0A0F0KK57_9MICO</name>
<dbReference type="Pfam" id="PF20283">
    <property type="entry name" value="CTD7"/>
    <property type="match status" value="1"/>
</dbReference>
<dbReference type="OrthoDB" id="2786695at2"/>
<dbReference type="EMBL" id="JYIT01000082">
    <property type="protein sequence ID" value="KJL20819.1"/>
    <property type="molecule type" value="Genomic_DNA"/>
</dbReference>
<dbReference type="PATRIC" id="fig|582680.7.peg.2801"/>
<evidence type="ECO:0000259" key="1">
    <source>
        <dbReference type="Pfam" id="PF20283"/>
    </source>
</evidence>
<organism evidence="2 3">
    <name type="scientific">Microbacterium azadirachtae</name>
    <dbReference type="NCBI Taxonomy" id="582680"/>
    <lineage>
        <taxon>Bacteria</taxon>
        <taxon>Bacillati</taxon>
        <taxon>Actinomycetota</taxon>
        <taxon>Actinomycetes</taxon>
        <taxon>Micrococcales</taxon>
        <taxon>Microbacteriaceae</taxon>
        <taxon>Microbacterium</taxon>
    </lineage>
</organism>
<keyword evidence="3" id="KW-1185">Reference proteome</keyword>
<protein>
    <recommendedName>
        <fullName evidence="1">ABC-three component systems C-terminal domain-containing protein</fullName>
    </recommendedName>
</protein>
<feature type="domain" description="ABC-three component systems C-terminal" evidence="1">
    <location>
        <begin position="260"/>
        <end position="386"/>
    </location>
</feature>
<dbReference type="RefSeq" id="WP_156156800.1">
    <property type="nucleotide sequence ID" value="NZ_JYIT01000082.1"/>
</dbReference>
<proteinExistence type="predicted"/>
<dbReference type="AlphaFoldDB" id="A0A0F0KK57"/>
<evidence type="ECO:0000313" key="3">
    <source>
        <dbReference type="Proteomes" id="UP000033448"/>
    </source>
</evidence>
<reference evidence="2 3" key="1">
    <citation type="submission" date="2015-02" db="EMBL/GenBank/DDBJ databases">
        <title>Draft genome sequences of ten Microbacterium spp. with emphasis on heavy metal contaminated environments.</title>
        <authorList>
            <person name="Corretto E."/>
        </authorList>
    </citation>
    <scope>NUCLEOTIDE SEQUENCE [LARGE SCALE GENOMIC DNA]</scope>
    <source>
        <strain evidence="2 3">DSM 23848</strain>
    </source>
</reference>
<gene>
    <name evidence="2" type="ORF">RL72_02745</name>
</gene>
<sequence length="395" mass="44957">MTQFDASASAVGHLHQMRWALLELLRAGRRDKTVRVSLETYDDIALLDEVGDIGAAKQIKHHSAPATLTDGSEDLWKTLRVWLASPRLRDANGPKLFLLTTASITAGSAVDKLTRENWAPDEAAEMLTTLAVELSGKSTIAAREAWLEATPAERTALLKRVTIVSDAPAADKTDDLLKEELATGVRDEHMDLVLERLWGWWYQHALRILMATGVETVSADQLYRRLHEIRDDFRGDSLPLDLSLLDVGESVLESHLERPFVRQLEWIGVHSNNLRKAMVNYHRAYTQTAKWVMDGDLVEDDLRSFERELREEWEIQFENMCDRLADEEVLTERVKRRAGRELFNALYDTNLVRIRASFSEHFLTNGARHMLADKGELGWHPDFRERVAELLGVVA</sequence>
<evidence type="ECO:0000313" key="2">
    <source>
        <dbReference type="EMBL" id="KJL20819.1"/>
    </source>
</evidence>
<accession>A0A0F0KK57</accession>